<dbReference type="InterPro" id="IPR016032">
    <property type="entry name" value="Sig_transdc_resp-reg_C-effctor"/>
</dbReference>
<reference evidence="6 7" key="1">
    <citation type="submission" date="2018-01" db="EMBL/GenBank/DDBJ databases">
        <title>Complete genome sequence of Bacteriovorax stolpii DSM12778.</title>
        <authorList>
            <person name="Tang B."/>
            <person name="Chang J."/>
        </authorList>
    </citation>
    <scope>NUCLEOTIDE SEQUENCE [LARGE SCALE GENOMIC DNA]</scope>
    <source>
        <strain evidence="6 7">DSM 12778</strain>
    </source>
</reference>
<evidence type="ECO:0000256" key="5">
    <source>
        <dbReference type="ARBA" id="ARBA00023163"/>
    </source>
</evidence>
<dbReference type="EMBL" id="CP025704">
    <property type="protein sequence ID" value="AUN98028.1"/>
    <property type="molecule type" value="Genomic_DNA"/>
</dbReference>
<keyword evidence="4 6" id="KW-0238">DNA-binding</keyword>
<dbReference type="Pfam" id="PF00072">
    <property type="entry name" value="Response_reg"/>
    <property type="match status" value="1"/>
</dbReference>
<keyword evidence="1" id="KW-0597">Phosphoprotein</keyword>
<dbReference type="Proteomes" id="UP000235584">
    <property type="component" value="Chromosome"/>
</dbReference>
<dbReference type="PANTHER" id="PTHR48111:SF21">
    <property type="entry name" value="DNA-BINDING DUAL MASTER TRANSCRIPTIONAL REGULATOR RPAA"/>
    <property type="match status" value="1"/>
</dbReference>
<evidence type="ECO:0000313" key="6">
    <source>
        <dbReference type="EMBL" id="AUN98028.1"/>
    </source>
</evidence>
<dbReference type="CDD" id="cd00383">
    <property type="entry name" value="trans_reg_C"/>
    <property type="match status" value="1"/>
</dbReference>
<dbReference type="RefSeq" id="WP_102243319.1">
    <property type="nucleotide sequence ID" value="NZ_CP025704.1"/>
</dbReference>
<keyword evidence="2" id="KW-0902">Two-component regulatory system</keyword>
<keyword evidence="3" id="KW-0805">Transcription regulation</keyword>
<dbReference type="KEGG" id="bsto:C0V70_07880"/>
<dbReference type="OrthoDB" id="9802426at2"/>
<name>A0A2K9NR98_BACTC</name>
<proteinExistence type="predicted"/>
<dbReference type="AlphaFoldDB" id="A0A2K9NR98"/>
<keyword evidence="7" id="KW-1185">Reference proteome</keyword>
<sequence length="227" mass="25856">MKQVLIIEDDENLGKSLKKILEDEGLVAHLAPTLKEARELTSDSLDVIVLDWMLPDGQGIDFLRELRAKNASIPVIMLTARTDLIDKVLGLETGASDYMTKPFESRELVARVRVQLREKLAPKEKDERIVMGKLIINSADKEVLFDGKRVTMTKMEYELLKLLAENPRQTFSRENLLDKVWGYENYPTTRTVDTHVLQIRQKTSDEVIETVRGLGYRLGTISNVNSN</sequence>
<dbReference type="PROSITE" id="PS50110">
    <property type="entry name" value="RESPONSE_REGULATORY"/>
    <property type="match status" value="1"/>
</dbReference>
<gene>
    <name evidence="6" type="ORF">C0V70_07880</name>
</gene>
<dbReference type="InterPro" id="IPR011006">
    <property type="entry name" value="CheY-like_superfamily"/>
</dbReference>
<organism evidence="6 7">
    <name type="scientific">Bacteriovorax stolpii</name>
    <name type="common">Bdellovibrio stolpii</name>
    <dbReference type="NCBI Taxonomy" id="960"/>
    <lineage>
        <taxon>Bacteria</taxon>
        <taxon>Pseudomonadati</taxon>
        <taxon>Bdellovibrionota</taxon>
        <taxon>Bacteriovoracia</taxon>
        <taxon>Bacteriovoracales</taxon>
        <taxon>Bacteriovoracaceae</taxon>
        <taxon>Bacteriovorax</taxon>
    </lineage>
</organism>
<dbReference type="SMART" id="SM00448">
    <property type="entry name" value="REC"/>
    <property type="match status" value="1"/>
</dbReference>
<protein>
    <submittedName>
        <fullName evidence="6">DNA-binding response regulator</fullName>
    </submittedName>
</protein>
<dbReference type="InterPro" id="IPR039420">
    <property type="entry name" value="WalR-like"/>
</dbReference>
<evidence type="ECO:0000256" key="3">
    <source>
        <dbReference type="ARBA" id="ARBA00023015"/>
    </source>
</evidence>
<dbReference type="GO" id="GO:0005829">
    <property type="term" value="C:cytosol"/>
    <property type="evidence" value="ECO:0007669"/>
    <property type="project" value="TreeGrafter"/>
</dbReference>
<accession>A0A2K9NR98</accession>
<evidence type="ECO:0000256" key="1">
    <source>
        <dbReference type="ARBA" id="ARBA00022553"/>
    </source>
</evidence>
<evidence type="ECO:0000256" key="4">
    <source>
        <dbReference type="ARBA" id="ARBA00023125"/>
    </source>
</evidence>
<dbReference type="SUPFAM" id="SSF52172">
    <property type="entry name" value="CheY-like"/>
    <property type="match status" value="1"/>
</dbReference>
<dbReference type="GO" id="GO:0000156">
    <property type="term" value="F:phosphorelay response regulator activity"/>
    <property type="evidence" value="ECO:0007669"/>
    <property type="project" value="TreeGrafter"/>
</dbReference>
<dbReference type="SMART" id="SM00862">
    <property type="entry name" value="Trans_reg_C"/>
    <property type="match status" value="1"/>
</dbReference>
<dbReference type="GO" id="GO:0000976">
    <property type="term" value="F:transcription cis-regulatory region binding"/>
    <property type="evidence" value="ECO:0007669"/>
    <property type="project" value="TreeGrafter"/>
</dbReference>
<dbReference type="Gene3D" id="3.40.50.2300">
    <property type="match status" value="1"/>
</dbReference>
<dbReference type="PROSITE" id="PS51755">
    <property type="entry name" value="OMPR_PHOB"/>
    <property type="match status" value="1"/>
</dbReference>
<dbReference type="Gene3D" id="6.10.250.690">
    <property type="match status" value="1"/>
</dbReference>
<dbReference type="GO" id="GO:0032993">
    <property type="term" value="C:protein-DNA complex"/>
    <property type="evidence" value="ECO:0007669"/>
    <property type="project" value="TreeGrafter"/>
</dbReference>
<dbReference type="Pfam" id="PF00486">
    <property type="entry name" value="Trans_reg_C"/>
    <property type="match status" value="1"/>
</dbReference>
<dbReference type="InterPro" id="IPR036388">
    <property type="entry name" value="WH-like_DNA-bd_sf"/>
</dbReference>
<dbReference type="PANTHER" id="PTHR48111">
    <property type="entry name" value="REGULATOR OF RPOS"/>
    <property type="match status" value="1"/>
</dbReference>
<dbReference type="InterPro" id="IPR001867">
    <property type="entry name" value="OmpR/PhoB-type_DNA-bd"/>
</dbReference>
<dbReference type="SUPFAM" id="SSF46894">
    <property type="entry name" value="C-terminal effector domain of the bipartite response regulators"/>
    <property type="match status" value="1"/>
</dbReference>
<dbReference type="InterPro" id="IPR001789">
    <property type="entry name" value="Sig_transdc_resp-reg_receiver"/>
</dbReference>
<evidence type="ECO:0000256" key="2">
    <source>
        <dbReference type="ARBA" id="ARBA00023012"/>
    </source>
</evidence>
<evidence type="ECO:0000313" key="7">
    <source>
        <dbReference type="Proteomes" id="UP000235584"/>
    </source>
</evidence>
<dbReference type="GO" id="GO:0006355">
    <property type="term" value="P:regulation of DNA-templated transcription"/>
    <property type="evidence" value="ECO:0007669"/>
    <property type="project" value="InterPro"/>
</dbReference>
<keyword evidence="5" id="KW-0804">Transcription</keyword>
<dbReference type="Gene3D" id="1.10.10.10">
    <property type="entry name" value="Winged helix-like DNA-binding domain superfamily/Winged helix DNA-binding domain"/>
    <property type="match status" value="1"/>
</dbReference>